<gene>
    <name evidence="10" type="ORF">UREG_02688</name>
</gene>
<proteinExistence type="inferred from homology"/>
<dbReference type="VEuPathDB" id="FungiDB:UREG_02688"/>
<feature type="domain" description="BZIP" evidence="9">
    <location>
        <begin position="253"/>
        <end position="317"/>
    </location>
</feature>
<comment type="similarity">
    <text evidence="2">Belongs to the bZIP family.</text>
</comment>
<feature type="region of interest" description="Disordered" evidence="8">
    <location>
        <begin position="1"/>
        <end position="27"/>
    </location>
</feature>
<dbReference type="InParanoid" id="C4JHB5"/>
<dbReference type="eggNOG" id="ENOG502QVAF">
    <property type="taxonomic scope" value="Eukaryota"/>
</dbReference>
<evidence type="ECO:0000256" key="6">
    <source>
        <dbReference type="ARBA" id="ARBA00023242"/>
    </source>
</evidence>
<dbReference type="GeneID" id="8443135"/>
<keyword evidence="7" id="KW-0175">Coiled coil</keyword>
<feature type="compositionally biased region" description="Polar residues" evidence="8">
    <location>
        <begin position="201"/>
        <end position="214"/>
    </location>
</feature>
<feature type="compositionally biased region" description="Basic and acidic residues" evidence="8">
    <location>
        <begin position="55"/>
        <end position="67"/>
    </location>
</feature>
<reference evidence="11" key="1">
    <citation type="journal article" date="2009" name="Genome Res.">
        <title>Comparative genomic analyses of the human fungal pathogens Coccidioides and their relatives.</title>
        <authorList>
            <person name="Sharpton T.J."/>
            <person name="Stajich J.E."/>
            <person name="Rounsley S.D."/>
            <person name="Gardner M.J."/>
            <person name="Wortman J.R."/>
            <person name="Jordar V.S."/>
            <person name="Maiti R."/>
            <person name="Kodira C.D."/>
            <person name="Neafsey D.E."/>
            <person name="Zeng Q."/>
            <person name="Hung C.-Y."/>
            <person name="McMahan C."/>
            <person name="Muszewska A."/>
            <person name="Grynberg M."/>
            <person name="Mandel M.A."/>
            <person name="Kellner E.M."/>
            <person name="Barker B.M."/>
            <person name="Galgiani J.N."/>
            <person name="Orbach M.J."/>
            <person name="Kirkland T.N."/>
            <person name="Cole G.T."/>
            <person name="Henn M.R."/>
            <person name="Birren B.W."/>
            <person name="Taylor J.W."/>
        </authorList>
    </citation>
    <scope>NUCLEOTIDE SEQUENCE [LARGE SCALE GENOMIC DNA]</scope>
    <source>
        <strain evidence="11">UAMH 1704</strain>
    </source>
</reference>
<organism evidence="10 11">
    <name type="scientific">Uncinocarpus reesii (strain UAMH 1704)</name>
    <dbReference type="NCBI Taxonomy" id="336963"/>
    <lineage>
        <taxon>Eukaryota</taxon>
        <taxon>Fungi</taxon>
        <taxon>Dikarya</taxon>
        <taxon>Ascomycota</taxon>
        <taxon>Pezizomycotina</taxon>
        <taxon>Eurotiomycetes</taxon>
        <taxon>Eurotiomycetidae</taxon>
        <taxon>Onygenales</taxon>
        <taxon>Onygenaceae</taxon>
        <taxon>Uncinocarpus</taxon>
    </lineage>
</organism>
<dbReference type="GO" id="GO:0003700">
    <property type="term" value="F:DNA-binding transcription factor activity"/>
    <property type="evidence" value="ECO:0007669"/>
    <property type="project" value="InterPro"/>
</dbReference>
<evidence type="ECO:0000256" key="8">
    <source>
        <dbReference type="SAM" id="MobiDB-lite"/>
    </source>
</evidence>
<keyword evidence="6" id="KW-0539">Nucleus</keyword>
<dbReference type="PANTHER" id="PTHR47416:SF8">
    <property type="entry name" value="BASIC-LEUCINE ZIPPER TRANSCRIPTION FACTOR E-RELATED"/>
    <property type="match status" value="1"/>
</dbReference>
<feature type="coiled-coil region" evidence="7">
    <location>
        <begin position="239"/>
        <end position="338"/>
    </location>
</feature>
<evidence type="ECO:0000256" key="3">
    <source>
        <dbReference type="ARBA" id="ARBA00023015"/>
    </source>
</evidence>
<evidence type="ECO:0000256" key="2">
    <source>
        <dbReference type="ARBA" id="ARBA00007163"/>
    </source>
</evidence>
<keyword evidence="11" id="KW-1185">Reference proteome</keyword>
<keyword evidence="5" id="KW-0804">Transcription</keyword>
<accession>C4JHB5</accession>
<sequence>MAKFSHPSSFDFFQHSPALDSKPIFSPDDEMSVLDDKILDSSTQDITSLNGQRRSSFDHTPDDFSRRDSVWSDMAQHHNGAPSRQPSQMSTPLFEAVSNPFVHTTSYPQQQWTLAADSTSCTATPIYEQFSHDFDAAAQNPFVGGAAGAVQPLAYPSMPYRPGSTFAPPPSHAIPMSPQSSQGWASASAEPTEMQSKPARKNSTAATGYRNGSNLHIRRDGIRKKNARFDIPAERTLSNIDLLINRSTDEEEIKELKQQKRLLRNRQAALDSRQRKKVHTEQLEEDKRRSTSLINELQEAIREMKLREAEFVQEKAKLLESQQQLHQYIEQLHSEKEELIRSHTLETGELRKKNTILREHMEKLEHSTTPGSLFRSDFSDYESLGVGGNSWDDFSMANEFSLDSEPRVTVRSPTPTPEKSLIISKTDKVVEKLSSQTDFPFSWNAFYMCLLFGAFVASNGSSMPATSIPPLSEEYRAESANVLKAVLASANPTQATHSISLANIPSSTSSFPATISRAELAQLSSGQDTTMTNLDDLHRNLVAPTKEQEDQQAFTLTAEQYNALTTLDDEDGDITPQPSNLQQAYAAMRSNAAGTKGTSDVYSRSLLWDRVPDKVVRDFRRMVKDCGINVGKHEEPGGALTS</sequence>
<dbReference type="HOGENOM" id="CLU_017851_0_0_1"/>
<dbReference type="InterPro" id="IPR046347">
    <property type="entry name" value="bZIP_sf"/>
</dbReference>
<dbReference type="RefSeq" id="XP_002543172.1">
    <property type="nucleotide sequence ID" value="XM_002543126.1"/>
</dbReference>
<evidence type="ECO:0000256" key="5">
    <source>
        <dbReference type="ARBA" id="ARBA00023163"/>
    </source>
</evidence>
<dbReference type="Proteomes" id="UP000002058">
    <property type="component" value="Unassembled WGS sequence"/>
</dbReference>
<comment type="subcellular location">
    <subcellularLocation>
        <location evidence="1">Nucleus</location>
    </subcellularLocation>
</comment>
<dbReference type="CDD" id="cd14686">
    <property type="entry name" value="bZIP"/>
    <property type="match status" value="1"/>
</dbReference>
<evidence type="ECO:0000256" key="1">
    <source>
        <dbReference type="ARBA" id="ARBA00004123"/>
    </source>
</evidence>
<dbReference type="GO" id="GO:0005634">
    <property type="term" value="C:nucleus"/>
    <property type="evidence" value="ECO:0007669"/>
    <property type="project" value="UniProtKB-SubCell"/>
</dbReference>
<dbReference type="SUPFAM" id="SSF57959">
    <property type="entry name" value="Leucine zipper domain"/>
    <property type="match status" value="1"/>
</dbReference>
<name>C4JHB5_UNCRE</name>
<protein>
    <recommendedName>
        <fullName evidence="9">BZIP domain-containing protein</fullName>
    </recommendedName>
</protein>
<dbReference type="KEGG" id="ure:UREG_02688"/>
<evidence type="ECO:0000313" key="10">
    <source>
        <dbReference type="EMBL" id="EEP77839.1"/>
    </source>
</evidence>
<evidence type="ECO:0000256" key="4">
    <source>
        <dbReference type="ARBA" id="ARBA00023125"/>
    </source>
</evidence>
<keyword evidence="3" id="KW-0805">Transcription regulation</keyword>
<dbReference type="AlphaFoldDB" id="C4JHB5"/>
<dbReference type="SMART" id="SM00338">
    <property type="entry name" value="BRLZ"/>
    <property type="match status" value="1"/>
</dbReference>
<dbReference type="GO" id="GO:0003677">
    <property type="term" value="F:DNA binding"/>
    <property type="evidence" value="ECO:0007669"/>
    <property type="project" value="UniProtKB-KW"/>
</dbReference>
<dbReference type="OrthoDB" id="644067at2759"/>
<feature type="region of interest" description="Disordered" evidence="8">
    <location>
        <begin position="44"/>
        <end position="67"/>
    </location>
</feature>
<dbReference type="OMA" id="KKVHTEQ"/>
<evidence type="ECO:0000313" key="11">
    <source>
        <dbReference type="Proteomes" id="UP000002058"/>
    </source>
</evidence>
<feature type="compositionally biased region" description="Polar residues" evidence="8">
    <location>
        <begin position="44"/>
        <end position="54"/>
    </location>
</feature>
<dbReference type="STRING" id="336963.C4JHB5"/>
<keyword evidence="4" id="KW-0238">DNA-binding</keyword>
<dbReference type="PANTHER" id="PTHR47416">
    <property type="entry name" value="BASIC-LEUCINE ZIPPER TRANSCRIPTION FACTOR F-RELATED"/>
    <property type="match status" value="1"/>
</dbReference>
<dbReference type="EMBL" id="CH476615">
    <property type="protein sequence ID" value="EEP77839.1"/>
    <property type="molecule type" value="Genomic_DNA"/>
</dbReference>
<evidence type="ECO:0000256" key="7">
    <source>
        <dbReference type="SAM" id="Coils"/>
    </source>
</evidence>
<dbReference type="InterPro" id="IPR004827">
    <property type="entry name" value="bZIP"/>
</dbReference>
<dbReference type="Gene3D" id="1.20.5.170">
    <property type="match status" value="1"/>
</dbReference>
<feature type="region of interest" description="Disordered" evidence="8">
    <location>
        <begin position="175"/>
        <end position="220"/>
    </location>
</feature>
<evidence type="ECO:0000259" key="9">
    <source>
        <dbReference type="SMART" id="SM00338"/>
    </source>
</evidence>